<keyword evidence="2" id="KW-0472">Membrane</keyword>
<accession>A0ABD3PFW0</accession>
<dbReference type="AlphaFoldDB" id="A0ABD3PFW0"/>
<evidence type="ECO:0000256" key="1">
    <source>
        <dbReference type="SAM" id="MobiDB-lite"/>
    </source>
</evidence>
<feature type="region of interest" description="Disordered" evidence="1">
    <location>
        <begin position="77"/>
        <end position="131"/>
    </location>
</feature>
<keyword evidence="4" id="KW-1185">Reference proteome</keyword>
<proteinExistence type="predicted"/>
<feature type="compositionally biased region" description="Polar residues" evidence="1">
    <location>
        <begin position="88"/>
        <end position="99"/>
    </location>
</feature>
<name>A0ABD3PFW0_9STRA</name>
<feature type="transmembrane region" description="Helical" evidence="2">
    <location>
        <begin position="12"/>
        <end position="33"/>
    </location>
</feature>
<evidence type="ECO:0000313" key="3">
    <source>
        <dbReference type="EMBL" id="KAL3786958.1"/>
    </source>
</evidence>
<feature type="compositionally biased region" description="Polar residues" evidence="1">
    <location>
        <begin position="109"/>
        <end position="128"/>
    </location>
</feature>
<comment type="caution">
    <text evidence="3">The sequence shown here is derived from an EMBL/GenBank/DDBJ whole genome shotgun (WGS) entry which is preliminary data.</text>
</comment>
<evidence type="ECO:0000313" key="4">
    <source>
        <dbReference type="Proteomes" id="UP001530400"/>
    </source>
</evidence>
<reference evidence="3 4" key="1">
    <citation type="submission" date="2024-10" db="EMBL/GenBank/DDBJ databases">
        <title>Updated reference genomes for cyclostephanoid diatoms.</title>
        <authorList>
            <person name="Roberts W.R."/>
            <person name="Alverson A.J."/>
        </authorList>
    </citation>
    <scope>NUCLEOTIDE SEQUENCE [LARGE SCALE GENOMIC DNA]</scope>
    <source>
        <strain evidence="3 4">AJA010-31</strain>
    </source>
</reference>
<dbReference type="Proteomes" id="UP001530400">
    <property type="component" value="Unassembled WGS sequence"/>
</dbReference>
<keyword evidence="2" id="KW-0812">Transmembrane</keyword>
<feature type="transmembrane region" description="Helical" evidence="2">
    <location>
        <begin position="146"/>
        <end position="165"/>
    </location>
</feature>
<dbReference type="EMBL" id="JALLPJ020000629">
    <property type="protein sequence ID" value="KAL3786958.1"/>
    <property type="molecule type" value="Genomic_DNA"/>
</dbReference>
<gene>
    <name evidence="3" type="ORF">ACHAWO_005097</name>
</gene>
<keyword evidence="2" id="KW-1133">Transmembrane helix</keyword>
<sequence length="208" mass="23196">MMQSDISFKQRGCIRFRLMLCLIIIATCTGFQMRTPNQLSRTSLQRDGSLTGRFASESNNNGNEGDADLAKQFSEELKRRSVAETESPETYTLSSNEPSTAKPIRKFTGASSPLFTKSNTNNAQSNNVQREREREFNLASRFERTFPIQAAIILASAIFFLSVGLSGGITDGSDRNFGDDDLIEDAVVEQLERIRTDDAAQVRGSYWL</sequence>
<protein>
    <submittedName>
        <fullName evidence="3">Uncharacterized protein</fullName>
    </submittedName>
</protein>
<organism evidence="3 4">
    <name type="scientific">Cyclotella atomus</name>
    <dbReference type="NCBI Taxonomy" id="382360"/>
    <lineage>
        <taxon>Eukaryota</taxon>
        <taxon>Sar</taxon>
        <taxon>Stramenopiles</taxon>
        <taxon>Ochrophyta</taxon>
        <taxon>Bacillariophyta</taxon>
        <taxon>Coscinodiscophyceae</taxon>
        <taxon>Thalassiosirophycidae</taxon>
        <taxon>Stephanodiscales</taxon>
        <taxon>Stephanodiscaceae</taxon>
        <taxon>Cyclotella</taxon>
    </lineage>
</organism>
<evidence type="ECO:0000256" key="2">
    <source>
        <dbReference type="SAM" id="Phobius"/>
    </source>
</evidence>